<organism evidence="1 2">
    <name type="scientific">Psophocarpus tetragonolobus</name>
    <name type="common">Winged bean</name>
    <name type="synonym">Dolichos tetragonolobus</name>
    <dbReference type="NCBI Taxonomy" id="3891"/>
    <lineage>
        <taxon>Eukaryota</taxon>
        <taxon>Viridiplantae</taxon>
        <taxon>Streptophyta</taxon>
        <taxon>Embryophyta</taxon>
        <taxon>Tracheophyta</taxon>
        <taxon>Spermatophyta</taxon>
        <taxon>Magnoliopsida</taxon>
        <taxon>eudicotyledons</taxon>
        <taxon>Gunneridae</taxon>
        <taxon>Pentapetalae</taxon>
        <taxon>rosids</taxon>
        <taxon>fabids</taxon>
        <taxon>Fabales</taxon>
        <taxon>Fabaceae</taxon>
        <taxon>Papilionoideae</taxon>
        <taxon>50 kb inversion clade</taxon>
        <taxon>NPAAA clade</taxon>
        <taxon>indigoferoid/millettioid clade</taxon>
        <taxon>Phaseoleae</taxon>
        <taxon>Psophocarpus</taxon>
    </lineage>
</organism>
<gene>
    <name evidence="1" type="ORF">VNO78_34112</name>
</gene>
<dbReference type="Proteomes" id="UP001386955">
    <property type="component" value="Unassembled WGS sequence"/>
</dbReference>
<protein>
    <submittedName>
        <fullName evidence="1">Uncharacterized protein</fullName>
    </submittedName>
</protein>
<comment type="caution">
    <text evidence="1">The sequence shown here is derived from an EMBL/GenBank/DDBJ whole genome shotgun (WGS) entry which is preliminary data.</text>
</comment>
<reference evidence="1 2" key="1">
    <citation type="submission" date="2024-01" db="EMBL/GenBank/DDBJ databases">
        <title>The genomes of 5 underutilized Papilionoideae crops provide insights into root nodulation and disease resistanc.</title>
        <authorList>
            <person name="Jiang F."/>
        </authorList>
    </citation>
    <scope>NUCLEOTIDE SEQUENCE [LARGE SCALE GENOMIC DNA]</scope>
    <source>
        <strain evidence="1">DUOXIRENSHENG_FW03</strain>
        <tissue evidence="1">Leaves</tissue>
    </source>
</reference>
<evidence type="ECO:0000313" key="1">
    <source>
        <dbReference type="EMBL" id="KAK7381430.1"/>
    </source>
</evidence>
<accession>A0AAN9NZ91</accession>
<evidence type="ECO:0000313" key="2">
    <source>
        <dbReference type="Proteomes" id="UP001386955"/>
    </source>
</evidence>
<name>A0AAN9NZ91_PSOTE</name>
<proteinExistence type="predicted"/>
<dbReference type="EMBL" id="JAYMYS010000009">
    <property type="protein sequence ID" value="KAK7381430.1"/>
    <property type="molecule type" value="Genomic_DNA"/>
</dbReference>
<keyword evidence="2" id="KW-1185">Reference proteome</keyword>
<dbReference type="AlphaFoldDB" id="A0AAN9NZ91"/>
<sequence length="152" mass="17345">MYTVKASSAPVKKVRLFWCPSPTIPKCRIFSLHSGGKRAGPETNDGKWIWNTGLDLEFHFHSHLNRIGKFFDALAFLRKKTFASMKQLCMDKIDQKSDKIVAVAILRNYRVGGRLCCYPKPFNCSSYEGWFEGNDKGKREINLTSEFGSQSL</sequence>